<comment type="caution">
    <text evidence="2">The sequence shown here is derived from an EMBL/GenBank/DDBJ whole genome shotgun (WGS) entry which is preliminary data.</text>
</comment>
<name>A0ABN3PHF9_9MICO</name>
<dbReference type="Proteomes" id="UP001500274">
    <property type="component" value="Unassembled WGS sequence"/>
</dbReference>
<keyword evidence="1" id="KW-0732">Signal</keyword>
<keyword evidence="3" id="KW-1185">Reference proteome</keyword>
<organism evidence="2 3">
    <name type="scientific">Microbacterium binotii</name>
    <dbReference type="NCBI Taxonomy" id="462710"/>
    <lineage>
        <taxon>Bacteria</taxon>
        <taxon>Bacillati</taxon>
        <taxon>Actinomycetota</taxon>
        <taxon>Actinomycetes</taxon>
        <taxon>Micrococcales</taxon>
        <taxon>Microbacteriaceae</taxon>
        <taxon>Microbacterium</taxon>
    </lineage>
</organism>
<evidence type="ECO:0000313" key="2">
    <source>
        <dbReference type="EMBL" id="GAA2579524.1"/>
    </source>
</evidence>
<feature type="chain" id="PRO_5046373031" description="CueP family metal-binding protein" evidence="1">
    <location>
        <begin position="42"/>
        <end position="205"/>
    </location>
</feature>
<evidence type="ECO:0000256" key="1">
    <source>
        <dbReference type="SAM" id="SignalP"/>
    </source>
</evidence>
<dbReference type="NCBIfam" id="NF038094">
    <property type="entry name" value="CueP_fam"/>
    <property type="match status" value="1"/>
</dbReference>
<dbReference type="InterPro" id="IPR047808">
    <property type="entry name" value="CueP-like"/>
</dbReference>
<protein>
    <recommendedName>
        <fullName evidence="4">CueP family metal-binding protein</fullName>
    </recommendedName>
</protein>
<evidence type="ECO:0000313" key="3">
    <source>
        <dbReference type="Proteomes" id="UP001500274"/>
    </source>
</evidence>
<sequence length="205" mass="21331">MRAVIVGGWLEHMQRRTSLSLRLAAVLLSAGAVLSACSAPAAPADPSAALSFAQVEAMSAAEAIDALEAVPVAERATDYSASVRPDTLLLTAGDGREVGKPLPEDSFHLSVAPYESSTHECFFHNLTSCRGELAGRTFEVTVVDGAGATIFDETLVAADNGFVGFWLPRGIEATLTVRAGDEVAVSSIATGPEDPTCLTDLKLQA</sequence>
<dbReference type="Gene3D" id="2.60.40.3700">
    <property type="match status" value="1"/>
</dbReference>
<gene>
    <name evidence="2" type="ORF">GCM10009862_18440</name>
</gene>
<dbReference type="RefSeq" id="WP_344228864.1">
    <property type="nucleotide sequence ID" value="NZ_BAAARI010000012.1"/>
</dbReference>
<feature type="signal peptide" evidence="1">
    <location>
        <begin position="1"/>
        <end position="41"/>
    </location>
</feature>
<dbReference type="EMBL" id="BAAARI010000012">
    <property type="protein sequence ID" value="GAA2579524.1"/>
    <property type="molecule type" value="Genomic_DNA"/>
</dbReference>
<evidence type="ECO:0008006" key="4">
    <source>
        <dbReference type="Google" id="ProtNLM"/>
    </source>
</evidence>
<accession>A0ABN3PHF9</accession>
<reference evidence="2 3" key="1">
    <citation type="journal article" date="2019" name="Int. J. Syst. Evol. Microbiol.">
        <title>The Global Catalogue of Microorganisms (GCM) 10K type strain sequencing project: providing services to taxonomists for standard genome sequencing and annotation.</title>
        <authorList>
            <consortium name="The Broad Institute Genomics Platform"/>
            <consortium name="The Broad Institute Genome Sequencing Center for Infectious Disease"/>
            <person name="Wu L."/>
            <person name="Ma J."/>
        </authorList>
    </citation>
    <scope>NUCLEOTIDE SEQUENCE [LARGE SCALE GENOMIC DNA]</scope>
    <source>
        <strain evidence="2 3">JCM 16365</strain>
    </source>
</reference>
<dbReference type="Pfam" id="PF21172">
    <property type="entry name" value="CueP"/>
    <property type="match status" value="1"/>
</dbReference>
<proteinExistence type="predicted"/>